<keyword evidence="1" id="KW-1133">Transmembrane helix</keyword>
<keyword evidence="1" id="KW-0472">Membrane</keyword>
<accession>A0A165EJP8</accession>
<gene>
    <name evidence="2" type="ORF">EXIGLDRAFT_652513</name>
</gene>
<protein>
    <recommendedName>
        <fullName evidence="4">O-fucosyltransferase family protein</fullName>
    </recommendedName>
</protein>
<name>A0A165EJP8_EXIGL</name>
<evidence type="ECO:0000256" key="1">
    <source>
        <dbReference type="SAM" id="Phobius"/>
    </source>
</evidence>
<reference evidence="2 3" key="1">
    <citation type="journal article" date="2016" name="Mol. Biol. Evol.">
        <title>Comparative Genomics of Early-Diverging Mushroom-Forming Fungi Provides Insights into the Origins of Lignocellulose Decay Capabilities.</title>
        <authorList>
            <person name="Nagy L.G."/>
            <person name="Riley R."/>
            <person name="Tritt A."/>
            <person name="Adam C."/>
            <person name="Daum C."/>
            <person name="Floudas D."/>
            <person name="Sun H."/>
            <person name="Yadav J.S."/>
            <person name="Pangilinan J."/>
            <person name="Larsson K.H."/>
            <person name="Matsuura K."/>
            <person name="Barry K."/>
            <person name="Labutti K."/>
            <person name="Kuo R."/>
            <person name="Ohm R.A."/>
            <person name="Bhattacharya S.S."/>
            <person name="Shirouzu T."/>
            <person name="Yoshinaga Y."/>
            <person name="Martin F.M."/>
            <person name="Grigoriev I.V."/>
            <person name="Hibbett D.S."/>
        </authorList>
    </citation>
    <scope>NUCLEOTIDE SEQUENCE [LARGE SCALE GENOMIC DNA]</scope>
    <source>
        <strain evidence="2 3">HHB12029</strain>
    </source>
</reference>
<feature type="transmembrane region" description="Helical" evidence="1">
    <location>
        <begin position="24"/>
        <end position="42"/>
    </location>
</feature>
<organism evidence="2 3">
    <name type="scientific">Exidia glandulosa HHB12029</name>
    <dbReference type="NCBI Taxonomy" id="1314781"/>
    <lineage>
        <taxon>Eukaryota</taxon>
        <taxon>Fungi</taxon>
        <taxon>Dikarya</taxon>
        <taxon>Basidiomycota</taxon>
        <taxon>Agaricomycotina</taxon>
        <taxon>Agaricomycetes</taxon>
        <taxon>Auriculariales</taxon>
        <taxon>Exidiaceae</taxon>
        <taxon>Exidia</taxon>
    </lineage>
</organism>
<evidence type="ECO:0000313" key="3">
    <source>
        <dbReference type="Proteomes" id="UP000077266"/>
    </source>
</evidence>
<dbReference type="STRING" id="1314781.A0A165EJP8"/>
<dbReference type="AlphaFoldDB" id="A0A165EJP8"/>
<sequence length="566" mass="63776">MSASLHVRLFDRLKRVGDVPRRRLIQLVALGVAVAVLLHLGYSTTVYSNTATPTTYNEGGHTAHLASSIQHGHDDLSLDEIRAIVSRTKGFFARDYSLNLGWNNMKYILETAINQGTLLNRTVILPSFVYARACEFPNVACAAFLPMVNRGDALNSDEWRKLPMDQQMAWQVPLELMIDLPKVRRHRNVILVSEYLRLHGLSPHLEASTGRWLRETYHQGEKPPSLFVIKSNEIDPDGVVLVDTHPVSSEQNPPQTTVGAQLQKLAKDQNGLDWVSVRKVISGDKSDEEVEKELLANGWQPLYTFHSMVNQELFKAPVFPIKQAVPQHRLRGMVEYYAHVNEDVVLLAGETHLYRKPGGVRFTSADARDNFARLVLQDMVYRDPLKELAAVLEERMRSKVGGRMFFSAHMRRGDFTTLHWSLAEGIDLHLKKLKDKFAPARRLLANVKSRRMSTYDVPDVQFDDSIMSRDAPAVGDPFFLMTDERSPDGVEYLRKRGAVLVQDLIRPEDRQKFGWPIMYTDILALAEQTLAARSDFFVGQAFSSVAGGVIALRAARGADPQTAVLI</sequence>
<dbReference type="Proteomes" id="UP000077266">
    <property type="component" value="Unassembled WGS sequence"/>
</dbReference>
<evidence type="ECO:0000313" key="2">
    <source>
        <dbReference type="EMBL" id="KZV87093.1"/>
    </source>
</evidence>
<dbReference type="EMBL" id="KV426136">
    <property type="protein sequence ID" value="KZV87093.1"/>
    <property type="molecule type" value="Genomic_DNA"/>
</dbReference>
<dbReference type="OrthoDB" id="3345970at2759"/>
<dbReference type="InParanoid" id="A0A165EJP8"/>
<evidence type="ECO:0008006" key="4">
    <source>
        <dbReference type="Google" id="ProtNLM"/>
    </source>
</evidence>
<keyword evidence="1" id="KW-0812">Transmembrane</keyword>
<keyword evidence="3" id="KW-1185">Reference proteome</keyword>
<dbReference type="Gene3D" id="3.40.50.11350">
    <property type="match status" value="1"/>
</dbReference>
<proteinExistence type="predicted"/>
<dbReference type="CDD" id="cd11296">
    <property type="entry name" value="O-FucT_like"/>
    <property type="match status" value="1"/>
</dbReference>